<protein>
    <recommendedName>
        <fullName evidence="6">Baseplate J/gp47 family protein</fullName>
    </recommendedName>
</protein>
<dbReference type="InterPro" id="IPR058531">
    <property type="entry name" value="Baseplate_J_M"/>
</dbReference>
<dbReference type="PANTHER" id="PTHR37829">
    <property type="entry name" value="PHAGE-LIKE ELEMENT PBSX PROTEIN XKDT"/>
    <property type="match status" value="1"/>
</dbReference>
<dbReference type="PANTHER" id="PTHR37829:SF3">
    <property type="entry name" value="PROTEIN JAYE-RELATED"/>
    <property type="match status" value="1"/>
</dbReference>
<proteinExistence type="inferred from homology"/>
<accession>A0A916NWI0</accession>
<feature type="domain" description="Baseplate J-like C-terminal" evidence="3">
    <location>
        <begin position="260"/>
        <end position="345"/>
    </location>
</feature>
<sequence>MFENQSYEAVLQRMLGRVPDSIDKREGSIIYDALAPAAAELAQAYIELDRVLRLGYVSTSEGEYLERRAEEQNIVKRQATKAIREGTFNIAVKAGERFYIDGLHYKVIEAGIKAKLECETAGAIGNGPLGALLPVQNIPGLTTAVIGTILVPGTDTETNASLKERYKQKITRPATSGNKGHYLQWAGDVPGVGGAKVFPLWDGPKTVKVVIVDATYAPASQELVDKVQQYIDPLPEQGKGAGMAPIGAHVTVESATEKTIDLSAALTLAPGRTLAEAQQEAEQSLDDYLKTIAFKDTVVRYAQIGALLLNLPSVIDHSNLTVNGGTGNVALLETEIPKRGTVSLN</sequence>
<dbReference type="RefSeq" id="WP_218091756.1">
    <property type="nucleotide sequence ID" value="NZ_CAJVAS010000006.1"/>
</dbReference>
<dbReference type="Pfam" id="PF26079">
    <property type="entry name" value="Baseplate_J_C"/>
    <property type="match status" value="1"/>
</dbReference>
<comment type="caution">
    <text evidence="4">The sequence shown here is derived from an EMBL/GenBank/DDBJ whole genome shotgun (WGS) entry which is preliminary data.</text>
</comment>
<dbReference type="AlphaFoldDB" id="A0A916NWI0"/>
<evidence type="ECO:0000313" key="5">
    <source>
        <dbReference type="Proteomes" id="UP000693672"/>
    </source>
</evidence>
<dbReference type="Proteomes" id="UP000693672">
    <property type="component" value="Unassembled WGS sequence"/>
</dbReference>
<gene>
    <name evidence="4" type="ORF">PAESOLCIP111_01973</name>
</gene>
<name>A0A916NWI0_9BACL</name>
<evidence type="ECO:0000256" key="1">
    <source>
        <dbReference type="ARBA" id="ARBA00038087"/>
    </source>
</evidence>
<evidence type="ECO:0000259" key="2">
    <source>
        <dbReference type="Pfam" id="PF26078"/>
    </source>
</evidence>
<keyword evidence="5" id="KW-1185">Reference proteome</keyword>
<dbReference type="InterPro" id="IPR052399">
    <property type="entry name" value="Phage_Baseplate_Assmbl_Protein"/>
</dbReference>
<dbReference type="EMBL" id="CAJVAS010000006">
    <property type="protein sequence ID" value="CAG7617031.1"/>
    <property type="molecule type" value="Genomic_DNA"/>
</dbReference>
<evidence type="ECO:0008006" key="6">
    <source>
        <dbReference type="Google" id="ProtNLM"/>
    </source>
</evidence>
<evidence type="ECO:0000259" key="3">
    <source>
        <dbReference type="Pfam" id="PF26079"/>
    </source>
</evidence>
<dbReference type="Pfam" id="PF26078">
    <property type="entry name" value="Baseplate_J_M"/>
    <property type="match status" value="1"/>
</dbReference>
<comment type="similarity">
    <text evidence="1">Belongs to the Mu gp47/PBSX XkdT family.</text>
</comment>
<organism evidence="4 5">
    <name type="scientific">Paenibacillus solanacearum</name>
    <dbReference type="NCBI Taxonomy" id="2048548"/>
    <lineage>
        <taxon>Bacteria</taxon>
        <taxon>Bacillati</taxon>
        <taxon>Bacillota</taxon>
        <taxon>Bacilli</taxon>
        <taxon>Bacillales</taxon>
        <taxon>Paenibacillaceae</taxon>
        <taxon>Paenibacillus</taxon>
    </lineage>
</organism>
<dbReference type="InterPro" id="IPR058530">
    <property type="entry name" value="Baseplate_J-like_C"/>
</dbReference>
<feature type="domain" description="Baseplate J-like central" evidence="2">
    <location>
        <begin position="174"/>
        <end position="253"/>
    </location>
</feature>
<reference evidence="4" key="1">
    <citation type="submission" date="2021-06" db="EMBL/GenBank/DDBJ databases">
        <authorList>
            <person name="Criscuolo A."/>
        </authorList>
    </citation>
    <scope>NUCLEOTIDE SEQUENCE</scope>
    <source>
        <strain evidence="4">CIP111600</strain>
    </source>
</reference>
<evidence type="ECO:0000313" key="4">
    <source>
        <dbReference type="EMBL" id="CAG7617031.1"/>
    </source>
</evidence>